<accession>A0A8J7TGI6</accession>
<dbReference type="Pfam" id="PF13516">
    <property type="entry name" value="LRR_6"/>
    <property type="match status" value="2"/>
</dbReference>
<dbReference type="InterPro" id="IPR048257">
    <property type="entry name" value="DUF4590"/>
</dbReference>
<evidence type="ECO:0000313" key="5">
    <source>
        <dbReference type="Proteomes" id="UP000736164"/>
    </source>
</evidence>
<comment type="caution">
    <text evidence="4">The sequence shown here is derived from an EMBL/GenBank/DDBJ whole genome shotgun (WGS) entry which is preliminary data.</text>
</comment>
<keyword evidence="1" id="KW-0677">Repeat</keyword>
<feature type="compositionally biased region" description="Basic and acidic residues" evidence="2">
    <location>
        <begin position="193"/>
        <end position="204"/>
    </location>
</feature>
<dbReference type="InterPro" id="IPR052201">
    <property type="entry name" value="LRR-containing_regulator"/>
</dbReference>
<dbReference type="Gene3D" id="3.80.10.10">
    <property type="entry name" value="Ribonuclease Inhibitor"/>
    <property type="match status" value="1"/>
</dbReference>
<dbReference type="EMBL" id="JAAWVO010060233">
    <property type="protein sequence ID" value="MBN3322398.1"/>
    <property type="molecule type" value="Genomic_DNA"/>
</dbReference>
<keyword evidence="5" id="KW-1185">Reference proteome</keyword>
<feature type="compositionally biased region" description="Basic and acidic residues" evidence="2">
    <location>
        <begin position="133"/>
        <end position="143"/>
    </location>
</feature>
<dbReference type="InterPro" id="IPR032675">
    <property type="entry name" value="LRR_dom_sf"/>
</dbReference>
<dbReference type="InterPro" id="IPR001611">
    <property type="entry name" value="Leu-rich_rpt"/>
</dbReference>
<evidence type="ECO:0000259" key="3">
    <source>
        <dbReference type="Pfam" id="PF15257"/>
    </source>
</evidence>
<protein>
    <submittedName>
        <fullName evidence="4">NOD1 protein</fullName>
    </submittedName>
</protein>
<proteinExistence type="predicted"/>
<name>A0A8J7TGI6_ATRSP</name>
<organism evidence="4 5">
    <name type="scientific">Atractosteus spatula</name>
    <name type="common">Alligator gar</name>
    <name type="synonym">Lepisosteus spatula</name>
    <dbReference type="NCBI Taxonomy" id="7917"/>
    <lineage>
        <taxon>Eukaryota</taxon>
        <taxon>Metazoa</taxon>
        <taxon>Chordata</taxon>
        <taxon>Craniata</taxon>
        <taxon>Vertebrata</taxon>
        <taxon>Euteleostomi</taxon>
        <taxon>Actinopterygii</taxon>
        <taxon>Neopterygii</taxon>
        <taxon>Holostei</taxon>
        <taxon>Semionotiformes</taxon>
        <taxon>Lepisosteidae</taxon>
        <taxon>Atractosteus</taxon>
    </lineage>
</organism>
<dbReference type="SUPFAM" id="SSF52047">
    <property type="entry name" value="RNI-like"/>
    <property type="match status" value="1"/>
</dbReference>
<feature type="compositionally biased region" description="Polar residues" evidence="2">
    <location>
        <begin position="207"/>
        <end position="220"/>
    </location>
</feature>
<feature type="domain" description="DUF4590" evidence="3">
    <location>
        <begin position="23"/>
        <end position="52"/>
    </location>
</feature>
<feature type="region of interest" description="Disordered" evidence="2">
    <location>
        <begin position="133"/>
        <end position="161"/>
    </location>
</feature>
<feature type="compositionally biased region" description="Basic and acidic residues" evidence="2">
    <location>
        <begin position="69"/>
        <end position="87"/>
    </location>
</feature>
<dbReference type="PANTHER" id="PTHR24111">
    <property type="entry name" value="LEUCINE-RICH REPEAT-CONTAINING PROTEIN 34"/>
    <property type="match status" value="1"/>
</dbReference>
<feature type="non-terminal residue" evidence="4">
    <location>
        <position position="1"/>
    </location>
</feature>
<feature type="region of interest" description="Disordered" evidence="2">
    <location>
        <begin position="55"/>
        <end position="88"/>
    </location>
</feature>
<dbReference type="Pfam" id="PF15257">
    <property type="entry name" value="DUF4590"/>
    <property type="match status" value="1"/>
</dbReference>
<gene>
    <name evidence="4" type="primary">Nod1_1</name>
    <name evidence="4" type="ORF">GTO95_0013377</name>
</gene>
<evidence type="ECO:0000313" key="4">
    <source>
        <dbReference type="EMBL" id="MBN3322398.1"/>
    </source>
</evidence>
<sequence>KGVKLSRQSNVAITMAYLGQLPVKSRDEMKVFQQICGGENICVFKGHLLPGGNEEDSNFCSAPSEENLESGKDTTDETGGRTTEKESCVSSPLFIPVKRSGKKCRRHYQEAISRSTDEDWHCATDTGDCRRQREDIQKKRPEDISAPADVELSDSSDTSEYSTSYYTMQRIKRQESRPLGQHANEVKSYLQPQDEHRSNGEGENKLTGPQNSKNHLSVESQPEELQELEVCSLLQVDDMVAVLEASDLVEQLVLRNTGLTDDLLGCLITALMNSPSEVEMINLNLNNELLKLQHSGERKNFALLELDIGGNKTTSKGLRAYLGLAQSNGADTEGWEEVFNSLKTNNSVSHIILDENCLGDEGAELFAEMLKSNQSLCKVDLDSNGIGERGAHDILEALISRRGCSLEHLSLENNVIGDELLTKIHEQLKPKFV</sequence>
<dbReference type="Proteomes" id="UP000736164">
    <property type="component" value="Unassembled WGS sequence"/>
</dbReference>
<dbReference type="PANTHER" id="PTHR24111:SF5">
    <property type="entry name" value="LEUCINE-RICH REPEAT-CONTAINING PROTEIN 74B-LIKE"/>
    <property type="match status" value="1"/>
</dbReference>
<dbReference type="SMART" id="SM00368">
    <property type="entry name" value="LRR_RI"/>
    <property type="match status" value="4"/>
</dbReference>
<reference evidence="4" key="1">
    <citation type="journal article" date="2021" name="Cell">
        <title>Tracing the genetic footprints of vertebrate landing in non-teleost ray-finned fishes.</title>
        <authorList>
            <person name="Bi X."/>
            <person name="Wang K."/>
            <person name="Yang L."/>
            <person name="Pan H."/>
            <person name="Jiang H."/>
            <person name="Wei Q."/>
            <person name="Fang M."/>
            <person name="Yu H."/>
            <person name="Zhu C."/>
            <person name="Cai Y."/>
            <person name="He Y."/>
            <person name="Gan X."/>
            <person name="Zeng H."/>
            <person name="Yu D."/>
            <person name="Zhu Y."/>
            <person name="Jiang H."/>
            <person name="Qiu Q."/>
            <person name="Yang H."/>
            <person name="Zhang Y.E."/>
            <person name="Wang W."/>
            <person name="Zhu M."/>
            <person name="He S."/>
            <person name="Zhang G."/>
        </authorList>
    </citation>
    <scope>NUCLEOTIDE SEQUENCE</scope>
    <source>
        <strain evidence="4">Allg_001</strain>
    </source>
</reference>
<evidence type="ECO:0000256" key="1">
    <source>
        <dbReference type="ARBA" id="ARBA00022737"/>
    </source>
</evidence>
<feature type="non-terminal residue" evidence="4">
    <location>
        <position position="433"/>
    </location>
</feature>
<dbReference type="AlphaFoldDB" id="A0A8J7TGI6"/>
<evidence type="ECO:0000256" key="2">
    <source>
        <dbReference type="SAM" id="MobiDB-lite"/>
    </source>
</evidence>
<feature type="region of interest" description="Disordered" evidence="2">
    <location>
        <begin position="188"/>
        <end position="221"/>
    </location>
</feature>